<feature type="transmembrane region" description="Helical" evidence="2">
    <location>
        <begin position="280"/>
        <end position="303"/>
    </location>
</feature>
<name>A0AA38LVX8_9TREE</name>
<keyword evidence="2" id="KW-1133">Transmembrane helix</keyword>
<accession>A0AA38LVX8</accession>
<protein>
    <submittedName>
        <fullName evidence="3">Uncharacterized protein</fullName>
    </submittedName>
</protein>
<dbReference type="AlphaFoldDB" id="A0AA38LVX8"/>
<keyword evidence="2" id="KW-0472">Membrane</keyword>
<dbReference type="RefSeq" id="XP_052945866.1">
    <property type="nucleotide sequence ID" value="XM_053093084.1"/>
</dbReference>
<evidence type="ECO:0000256" key="1">
    <source>
        <dbReference type="SAM" id="MobiDB-lite"/>
    </source>
</evidence>
<dbReference type="GeneID" id="77732289"/>
<evidence type="ECO:0000256" key="2">
    <source>
        <dbReference type="SAM" id="Phobius"/>
    </source>
</evidence>
<feature type="compositionally biased region" description="Low complexity" evidence="1">
    <location>
        <begin position="132"/>
        <end position="158"/>
    </location>
</feature>
<feature type="compositionally biased region" description="Low complexity" evidence="1">
    <location>
        <begin position="166"/>
        <end position="184"/>
    </location>
</feature>
<proteinExistence type="predicted"/>
<sequence>MVTVIDDTDPNLYWGNGNVQINWSSGNDRLDKTFMRADFMEIRWNGGDIAVYGARRWNHVRAAPSCLHGFADPDTFQQVLYATSGLAQGDHMLRLTNENGRNPAESASRVWLDVDFIAFDGSVRNAIPGAPQPTTAQSAPAPSSAASAPPPQSSSTPVSTPPRPSPSSAAVASSSSSTSTSLSSSISSSSAISSSASSASSASASVSSASTNSGGQFSASVSLLLPSSFQSASVSVSPGSVSISSTTTVTIKTSGQPSTPSGTSGPDSEGAASGTNKTTVVAISSTVIVLAVLIIGTVVGLWWHRRRKRRREAEEPDMYETGNPYDRPNSSWARM</sequence>
<evidence type="ECO:0000313" key="4">
    <source>
        <dbReference type="Proteomes" id="UP001164286"/>
    </source>
</evidence>
<evidence type="ECO:0000313" key="3">
    <source>
        <dbReference type="EMBL" id="KAI9636089.1"/>
    </source>
</evidence>
<feature type="region of interest" description="Disordered" evidence="1">
    <location>
        <begin position="309"/>
        <end position="335"/>
    </location>
</feature>
<keyword evidence="2" id="KW-0812">Transmembrane</keyword>
<feature type="region of interest" description="Disordered" evidence="1">
    <location>
        <begin position="248"/>
        <end position="274"/>
    </location>
</feature>
<dbReference type="Proteomes" id="UP001164286">
    <property type="component" value="Unassembled WGS sequence"/>
</dbReference>
<comment type="caution">
    <text evidence="3">The sequence shown here is derived from an EMBL/GenBank/DDBJ whole genome shotgun (WGS) entry which is preliminary data.</text>
</comment>
<feature type="compositionally biased region" description="Low complexity" evidence="1">
    <location>
        <begin position="248"/>
        <end position="268"/>
    </location>
</feature>
<gene>
    <name evidence="3" type="ORF">MKK02DRAFT_44790</name>
</gene>
<keyword evidence="4" id="KW-1185">Reference proteome</keyword>
<reference evidence="3" key="1">
    <citation type="journal article" date="2022" name="G3 (Bethesda)">
        <title>High quality genome of the basidiomycete yeast Dioszegia hungarica PDD-24b-2 isolated from cloud water.</title>
        <authorList>
            <person name="Jarrige D."/>
            <person name="Haridas S."/>
            <person name="Bleykasten-Grosshans C."/>
            <person name="Joly M."/>
            <person name="Nadalig T."/>
            <person name="Sancelme M."/>
            <person name="Vuilleumier S."/>
            <person name="Grigoriev I.V."/>
            <person name="Amato P."/>
            <person name="Bringel F."/>
        </authorList>
    </citation>
    <scope>NUCLEOTIDE SEQUENCE</scope>
    <source>
        <strain evidence="3">PDD-24b-2</strain>
    </source>
</reference>
<dbReference type="Gene3D" id="2.60.120.260">
    <property type="entry name" value="Galactose-binding domain-like"/>
    <property type="match status" value="1"/>
</dbReference>
<feature type="region of interest" description="Disordered" evidence="1">
    <location>
        <begin position="127"/>
        <end position="184"/>
    </location>
</feature>
<dbReference type="EMBL" id="JAKWFO010000005">
    <property type="protein sequence ID" value="KAI9636089.1"/>
    <property type="molecule type" value="Genomic_DNA"/>
</dbReference>
<organism evidence="3 4">
    <name type="scientific">Dioszegia hungarica</name>
    <dbReference type="NCBI Taxonomy" id="4972"/>
    <lineage>
        <taxon>Eukaryota</taxon>
        <taxon>Fungi</taxon>
        <taxon>Dikarya</taxon>
        <taxon>Basidiomycota</taxon>
        <taxon>Agaricomycotina</taxon>
        <taxon>Tremellomycetes</taxon>
        <taxon>Tremellales</taxon>
        <taxon>Bulleribasidiaceae</taxon>
        <taxon>Dioszegia</taxon>
    </lineage>
</organism>